<dbReference type="RefSeq" id="WP_345229802.1">
    <property type="nucleotide sequence ID" value="NZ_BAABIQ010000002.1"/>
</dbReference>
<proteinExistence type="predicted"/>
<evidence type="ECO:0008006" key="4">
    <source>
        <dbReference type="Google" id="ProtNLM"/>
    </source>
</evidence>
<protein>
    <recommendedName>
        <fullName evidence="4">TFIIB-type zinc ribbon-containing protein</fullName>
    </recommendedName>
</protein>
<evidence type="ECO:0000256" key="1">
    <source>
        <dbReference type="SAM" id="Phobius"/>
    </source>
</evidence>
<keyword evidence="1" id="KW-0472">Membrane</keyword>
<accession>A0ABP9ADZ6</accession>
<keyword evidence="1" id="KW-1133">Transmembrane helix</keyword>
<name>A0ABP9ADZ6_9SPHI</name>
<keyword evidence="1" id="KW-0812">Transmembrane</keyword>
<evidence type="ECO:0000313" key="3">
    <source>
        <dbReference type="Proteomes" id="UP001501411"/>
    </source>
</evidence>
<dbReference type="EMBL" id="BAABIQ010000002">
    <property type="protein sequence ID" value="GAA4778877.1"/>
    <property type="molecule type" value="Genomic_DNA"/>
</dbReference>
<sequence>MAKRIKAIKCPHCGSIENTQLKDDYYRCNSCGTEYFLDNDDVNINYTYRYEHGQRLAPETKKLIKTISIIIGGLFLFFVIINIVGALVGSRSNSKPIETNVSTSYAPTVPKVPEKKYYWYSKSDYFFEDANHKLVYVLVGVRRLLGGASDDGNVLAIFYDVQNKNKELAKSELPLKSESLNTRFREFENGDLYFIVDNKRLFKINRNDKLITEITAEKLGEVPELHVGFAKIEFAYESEGDGFRILTNEGKQVFYYPITGKVYDKDALYRAQGERASIPKDTPIRTAFKFSDESFEYPDEKLQLIQYRYRSPMGYPKNEPHFRWSKDFGGSGIFTERDPYKKVLINSFQQKRARIIDFKDFTPGRLYFSASVLDFNDKYVLISFKPTPAEDETCSVQLLDAKTAAIIWTYATDKKYVSAGHIMTDGYRIDNELLGADGKVKQTLTIPD</sequence>
<feature type="transmembrane region" description="Helical" evidence="1">
    <location>
        <begin position="63"/>
        <end position="88"/>
    </location>
</feature>
<organism evidence="2 3">
    <name type="scientific">Olivibacter ginsenosidimutans</name>
    <dbReference type="NCBI Taxonomy" id="1176537"/>
    <lineage>
        <taxon>Bacteria</taxon>
        <taxon>Pseudomonadati</taxon>
        <taxon>Bacteroidota</taxon>
        <taxon>Sphingobacteriia</taxon>
        <taxon>Sphingobacteriales</taxon>
        <taxon>Sphingobacteriaceae</taxon>
        <taxon>Olivibacter</taxon>
    </lineage>
</organism>
<dbReference type="Proteomes" id="UP001501411">
    <property type="component" value="Unassembled WGS sequence"/>
</dbReference>
<gene>
    <name evidence="2" type="ORF">GCM10023231_01850</name>
</gene>
<evidence type="ECO:0000313" key="2">
    <source>
        <dbReference type="EMBL" id="GAA4778877.1"/>
    </source>
</evidence>
<keyword evidence="3" id="KW-1185">Reference proteome</keyword>
<reference evidence="3" key="1">
    <citation type="journal article" date="2019" name="Int. J. Syst. Evol. Microbiol.">
        <title>The Global Catalogue of Microorganisms (GCM) 10K type strain sequencing project: providing services to taxonomists for standard genome sequencing and annotation.</title>
        <authorList>
            <consortium name="The Broad Institute Genomics Platform"/>
            <consortium name="The Broad Institute Genome Sequencing Center for Infectious Disease"/>
            <person name="Wu L."/>
            <person name="Ma J."/>
        </authorList>
    </citation>
    <scope>NUCLEOTIDE SEQUENCE [LARGE SCALE GENOMIC DNA]</scope>
    <source>
        <strain evidence="3">JCM 18200</strain>
    </source>
</reference>
<comment type="caution">
    <text evidence="2">The sequence shown here is derived from an EMBL/GenBank/DDBJ whole genome shotgun (WGS) entry which is preliminary data.</text>
</comment>